<evidence type="ECO:0000256" key="2">
    <source>
        <dbReference type="ARBA" id="ARBA00035108"/>
    </source>
</evidence>
<dbReference type="Pfam" id="PF00741">
    <property type="entry name" value="Gas_vesicle"/>
    <property type="match status" value="1"/>
</dbReference>
<dbReference type="InterPro" id="IPR050530">
    <property type="entry name" value="GvpA"/>
</dbReference>
<reference evidence="5 6" key="1">
    <citation type="submission" date="2021-02" db="EMBL/GenBank/DDBJ databases">
        <title>Streptomyces spirodelae sp. nov., isolated from duckweed.</title>
        <authorList>
            <person name="Saimee Y."/>
            <person name="Duangmal K."/>
        </authorList>
    </citation>
    <scope>NUCLEOTIDE SEQUENCE [LARGE SCALE GENOMIC DNA]</scope>
    <source>
        <strain evidence="5 6">DW4-2</strain>
    </source>
</reference>
<comment type="caution">
    <text evidence="5">The sequence shown here is derived from an EMBL/GenBank/DDBJ whole genome shotgun (WGS) entry which is preliminary data.</text>
</comment>
<proteinExistence type="inferred from homology"/>
<keyword evidence="1" id="KW-0304">Gas vesicle</keyword>
<accession>A0ABS3WR48</accession>
<evidence type="ECO:0000313" key="6">
    <source>
        <dbReference type="Proteomes" id="UP001518976"/>
    </source>
</evidence>
<feature type="region of interest" description="Disordered" evidence="4">
    <location>
        <begin position="1"/>
        <end position="30"/>
    </location>
</feature>
<name>A0ABS3WR48_9ACTN</name>
<comment type="similarity">
    <text evidence="3">Belongs to the gas vesicle GvpA family.</text>
</comment>
<keyword evidence="6" id="KW-1185">Reference proteome</keyword>
<dbReference type="PANTHER" id="PTHR35344">
    <property type="entry name" value="GAS VESICLE STRUCTURAL PROTEIN 2-RELATED"/>
    <property type="match status" value="1"/>
</dbReference>
<comment type="subcellular location">
    <subcellularLocation>
        <location evidence="2">Gas vesicle</location>
    </subcellularLocation>
</comment>
<protein>
    <submittedName>
        <fullName evidence="5">Gas vesicle protein</fullName>
    </submittedName>
</protein>
<dbReference type="EMBL" id="JAFFZN010000006">
    <property type="protein sequence ID" value="MBO8185599.1"/>
    <property type="molecule type" value="Genomic_DNA"/>
</dbReference>
<feature type="compositionally biased region" description="Pro residues" evidence="4">
    <location>
        <begin position="1"/>
        <end position="21"/>
    </location>
</feature>
<evidence type="ECO:0000256" key="3">
    <source>
        <dbReference type="ARBA" id="ARBA00035646"/>
    </source>
</evidence>
<organism evidence="5 6">
    <name type="scientific">Streptomyces spirodelae</name>
    <dbReference type="NCBI Taxonomy" id="2812904"/>
    <lineage>
        <taxon>Bacteria</taxon>
        <taxon>Bacillati</taxon>
        <taxon>Actinomycetota</taxon>
        <taxon>Actinomycetes</taxon>
        <taxon>Kitasatosporales</taxon>
        <taxon>Streptomycetaceae</taxon>
        <taxon>Streptomyces</taxon>
    </lineage>
</organism>
<gene>
    <name evidence="5" type="ORF">JW592_09000</name>
</gene>
<dbReference type="InterPro" id="IPR000638">
    <property type="entry name" value="Gas-vesicle_GvpA-like"/>
</dbReference>
<sequence>MTAPSPEPYEPYEPFEPPYEPGGPVAVDSQEPLARRQVALVDLLDRLLGTGAVLTGSLTLGIADVDLVRIDLRALISSVNARVPSPWEGGQPL</sequence>
<evidence type="ECO:0000313" key="5">
    <source>
        <dbReference type="EMBL" id="MBO8185599.1"/>
    </source>
</evidence>
<evidence type="ECO:0000256" key="4">
    <source>
        <dbReference type="SAM" id="MobiDB-lite"/>
    </source>
</evidence>
<dbReference type="PANTHER" id="PTHR35344:SF4">
    <property type="entry name" value="GAS VESICLE PROTEIN A1"/>
    <property type="match status" value="1"/>
</dbReference>
<dbReference type="Proteomes" id="UP001518976">
    <property type="component" value="Unassembled WGS sequence"/>
</dbReference>
<evidence type="ECO:0000256" key="1">
    <source>
        <dbReference type="ARBA" id="ARBA00022987"/>
    </source>
</evidence>